<reference evidence="9" key="2">
    <citation type="submission" date="2017-10" db="EMBL/GenBank/DDBJ databases">
        <title>Ladona fulva Genome sequencing and assembly.</title>
        <authorList>
            <person name="Murali S."/>
            <person name="Richards S."/>
            <person name="Bandaranaike D."/>
            <person name="Bellair M."/>
            <person name="Blankenburg K."/>
            <person name="Chao H."/>
            <person name="Dinh H."/>
            <person name="Doddapaneni H."/>
            <person name="Dugan-Rocha S."/>
            <person name="Elkadiri S."/>
            <person name="Gnanaolivu R."/>
            <person name="Hernandez B."/>
            <person name="Skinner E."/>
            <person name="Javaid M."/>
            <person name="Lee S."/>
            <person name="Li M."/>
            <person name="Ming W."/>
            <person name="Munidasa M."/>
            <person name="Muniz J."/>
            <person name="Nguyen L."/>
            <person name="Hughes D."/>
            <person name="Osuji N."/>
            <person name="Pu L.-L."/>
            <person name="Puazo M."/>
            <person name="Qu C."/>
            <person name="Quiroz J."/>
            <person name="Raj R."/>
            <person name="Weissenberger G."/>
            <person name="Xin Y."/>
            <person name="Zou X."/>
            <person name="Han Y."/>
            <person name="Worley K."/>
            <person name="Muzny D."/>
            <person name="Gibbs R."/>
        </authorList>
    </citation>
    <scope>NUCLEOTIDE SEQUENCE</scope>
    <source>
        <strain evidence="9">Sampled in the wild</strain>
    </source>
</reference>
<dbReference type="GO" id="GO:0031122">
    <property type="term" value="P:cytoplasmic microtubule organization"/>
    <property type="evidence" value="ECO:0007669"/>
    <property type="project" value="TreeGrafter"/>
</dbReference>
<dbReference type="InterPro" id="IPR007259">
    <property type="entry name" value="GCP"/>
</dbReference>
<evidence type="ECO:0000256" key="2">
    <source>
        <dbReference type="ARBA" id="ARBA00010337"/>
    </source>
</evidence>
<evidence type="ECO:0000259" key="7">
    <source>
        <dbReference type="Pfam" id="PF04130"/>
    </source>
</evidence>
<evidence type="ECO:0000256" key="3">
    <source>
        <dbReference type="ARBA" id="ARBA00022490"/>
    </source>
</evidence>
<dbReference type="GO" id="GO:0000930">
    <property type="term" value="C:gamma-tubulin complex"/>
    <property type="evidence" value="ECO:0007669"/>
    <property type="project" value="TreeGrafter"/>
</dbReference>
<keyword evidence="10" id="KW-1185">Reference proteome</keyword>
<dbReference type="GO" id="GO:0007020">
    <property type="term" value="P:microtubule nucleation"/>
    <property type="evidence" value="ECO:0007669"/>
    <property type="project" value="InterPro"/>
</dbReference>
<comment type="caution">
    <text evidence="9">The sequence shown here is derived from an EMBL/GenBank/DDBJ whole genome shotgun (WGS) entry which is preliminary data.</text>
</comment>
<evidence type="ECO:0000256" key="5">
    <source>
        <dbReference type="ARBA" id="ARBA00023212"/>
    </source>
</evidence>
<dbReference type="Proteomes" id="UP000792457">
    <property type="component" value="Unassembled WGS sequence"/>
</dbReference>
<dbReference type="Pfam" id="PF17681">
    <property type="entry name" value="GCP_N_terminal"/>
    <property type="match status" value="1"/>
</dbReference>
<reference evidence="9" key="1">
    <citation type="submission" date="2013-04" db="EMBL/GenBank/DDBJ databases">
        <authorList>
            <person name="Qu J."/>
            <person name="Murali S.C."/>
            <person name="Bandaranaike D."/>
            <person name="Bellair M."/>
            <person name="Blankenburg K."/>
            <person name="Chao H."/>
            <person name="Dinh H."/>
            <person name="Doddapaneni H."/>
            <person name="Downs B."/>
            <person name="Dugan-Rocha S."/>
            <person name="Elkadiri S."/>
            <person name="Gnanaolivu R.D."/>
            <person name="Hernandez B."/>
            <person name="Javaid M."/>
            <person name="Jayaseelan J.C."/>
            <person name="Lee S."/>
            <person name="Li M."/>
            <person name="Ming W."/>
            <person name="Munidasa M."/>
            <person name="Muniz J."/>
            <person name="Nguyen L."/>
            <person name="Ongeri F."/>
            <person name="Osuji N."/>
            <person name="Pu L.-L."/>
            <person name="Puazo M."/>
            <person name="Qu C."/>
            <person name="Quiroz J."/>
            <person name="Raj R."/>
            <person name="Weissenberger G."/>
            <person name="Xin Y."/>
            <person name="Zou X."/>
            <person name="Han Y."/>
            <person name="Richards S."/>
            <person name="Worley K."/>
            <person name="Muzny D."/>
            <person name="Gibbs R."/>
        </authorList>
    </citation>
    <scope>NUCLEOTIDE SEQUENCE</scope>
    <source>
        <strain evidence="9">Sampled in the wild</strain>
    </source>
</reference>
<dbReference type="GO" id="GO:0000278">
    <property type="term" value="P:mitotic cell cycle"/>
    <property type="evidence" value="ECO:0007669"/>
    <property type="project" value="TreeGrafter"/>
</dbReference>
<dbReference type="AlphaFoldDB" id="A0A8K0JZN8"/>
<protein>
    <recommendedName>
        <fullName evidence="11">Gamma-tubulin complex component</fullName>
    </recommendedName>
</protein>
<keyword evidence="5" id="KW-0206">Cytoskeleton</keyword>
<dbReference type="GO" id="GO:0051011">
    <property type="term" value="F:microtubule minus-end binding"/>
    <property type="evidence" value="ECO:0007669"/>
    <property type="project" value="TreeGrafter"/>
</dbReference>
<evidence type="ECO:0000256" key="1">
    <source>
        <dbReference type="ARBA" id="ARBA00004245"/>
    </source>
</evidence>
<evidence type="ECO:0000256" key="4">
    <source>
        <dbReference type="ARBA" id="ARBA00022701"/>
    </source>
</evidence>
<dbReference type="InterPro" id="IPR041470">
    <property type="entry name" value="GCP_N"/>
</dbReference>
<comment type="similarity">
    <text evidence="2">Belongs to the TUBGCP family.</text>
</comment>
<dbReference type="PANTHER" id="PTHR19302:SF14">
    <property type="entry name" value="GAMMA-TUBULIN COMPLEX COMPONENT 3"/>
    <property type="match status" value="1"/>
</dbReference>
<dbReference type="EMBL" id="KZ308214">
    <property type="protein sequence ID" value="KAG8224877.1"/>
    <property type="molecule type" value="Genomic_DNA"/>
</dbReference>
<feature type="domain" description="Gamma tubulin complex component C-terminal" evidence="7">
    <location>
        <begin position="567"/>
        <end position="782"/>
    </location>
</feature>
<evidence type="ECO:0008006" key="11">
    <source>
        <dbReference type="Google" id="ProtNLM"/>
    </source>
</evidence>
<dbReference type="InterPro" id="IPR042241">
    <property type="entry name" value="GCP_C_sf"/>
</dbReference>
<evidence type="ECO:0000256" key="6">
    <source>
        <dbReference type="SAM" id="MobiDB-lite"/>
    </source>
</evidence>
<dbReference type="Pfam" id="PF04130">
    <property type="entry name" value="GCP_C_terminal"/>
    <property type="match status" value="1"/>
</dbReference>
<keyword evidence="4" id="KW-0493">Microtubule</keyword>
<feature type="region of interest" description="Disordered" evidence="6">
    <location>
        <begin position="222"/>
        <end position="244"/>
    </location>
</feature>
<dbReference type="FunFam" id="1.20.120.1900:FF:000003">
    <property type="entry name" value="Gamma-tubulin complex component"/>
    <property type="match status" value="1"/>
</dbReference>
<accession>A0A8K0JZN8</accession>
<evidence type="ECO:0000313" key="9">
    <source>
        <dbReference type="EMBL" id="KAG8224877.1"/>
    </source>
</evidence>
<proteinExistence type="inferred from homology"/>
<dbReference type="GO" id="GO:0051225">
    <property type="term" value="P:spindle assembly"/>
    <property type="evidence" value="ECO:0007669"/>
    <property type="project" value="TreeGrafter"/>
</dbReference>
<gene>
    <name evidence="9" type="ORF">J437_LFUL006471</name>
</gene>
<organism evidence="9 10">
    <name type="scientific">Ladona fulva</name>
    <name type="common">Scarce chaser dragonfly</name>
    <name type="synonym">Libellula fulva</name>
    <dbReference type="NCBI Taxonomy" id="123851"/>
    <lineage>
        <taxon>Eukaryota</taxon>
        <taxon>Metazoa</taxon>
        <taxon>Ecdysozoa</taxon>
        <taxon>Arthropoda</taxon>
        <taxon>Hexapoda</taxon>
        <taxon>Insecta</taxon>
        <taxon>Pterygota</taxon>
        <taxon>Palaeoptera</taxon>
        <taxon>Odonata</taxon>
        <taxon>Epiprocta</taxon>
        <taxon>Anisoptera</taxon>
        <taxon>Libelluloidea</taxon>
        <taxon>Libellulidae</taxon>
        <taxon>Ladona</taxon>
    </lineage>
</organism>
<comment type="subcellular location">
    <subcellularLocation>
        <location evidence="1">Cytoplasm</location>
        <location evidence="1">Cytoskeleton</location>
    </subcellularLocation>
</comment>
<dbReference type="GO" id="GO:0005874">
    <property type="term" value="C:microtubule"/>
    <property type="evidence" value="ECO:0007669"/>
    <property type="project" value="UniProtKB-KW"/>
</dbReference>
<dbReference type="GO" id="GO:0043015">
    <property type="term" value="F:gamma-tubulin binding"/>
    <property type="evidence" value="ECO:0007669"/>
    <property type="project" value="InterPro"/>
</dbReference>
<evidence type="ECO:0000259" key="8">
    <source>
        <dbReference type="Pfam" id="PF17681"/>
    </source>
</evidence>
<dbReference type="Gene3D" id="1.20.120.1900">
    <property type="entry name" value="Gamma-tubulin complex, C-terminal domain"/>
    <property type="match status" value="1"/>
</dbReference>
<dbReference type="GO" id="GO:0051321">
    <property type="term" value="P:meiotic cell cycle"/>
    <property type="evidence" value="ECO:0007669"/>
    <property type="project" value="TreeGrafter"/>
</dbReference>
<dbReference type="OrthoDB" id="5860513at2759"/>
<dbReference type="InterPro" id="IPR040457">
    <property type="entry name" value="GCP_C"/>
</dbReference>
<dbReference type="PANTHER" id="PTHR19302">
    <property type="entry name" value="GAMMA TUBULIN COMPLEX PROTEIN"/>
    <property type="match status" value="1"/>
</dbReference>
<sequence length="788" mass="89455">MIWRLLVHGINQPYYFGLKVRFQCISFIMPQGSPDGNNAFSLLHKLCVKLTGKNQDDALQHFRSILSYLSSSKVELYNGLDEFYIVEKIKKKLQSENRDQDAIKFAELHKKLMHGTVKNRQALLILLLHLSDQPKSNDTILMPLLKDPCPIYQLERPNRDSRYSLVGNEQSRRGGNVVSSRNSTQNFSTLESSTIFPLQWSSTNDKKTSGGVRMTSNTTLNRFDSQTSRKNSTTDGFKGSVTDSRTSLTSLGTVSERVLLKEVIYSFQGIEGNVLKNDPVNGGFKIEPKIGLSKPAQNAVLRAAELGWLHNSIKQVCEDRTMCQTAGLVSQSLVAALRQELTEYYCLVAILEAQLHQEDGADVSGQNSNVDALSLRRLAVWAIEPMARLRCLLAVAEATRGDRGGALAGGVHAFLQHGDPLVRETMKHILGAVCTPLYIMLSRWILDGELEDRYGEFFIATDSSVKGDRLWHDKYSIRETMLPTFISMSQARKILSTGKSINFLREVCEDHTPVKGREALKQALEKTSVEALFMEDRDGGLQAMMDTAYRETSLRVLNVMNEKYCFQDHLQALRQFLLLGQGDFIRYLMELLEPELGKPASTLYHHNLSGILESAIRATNVKHQSPDILNRLDVHLLEISPGDTGWDVFSLNYHVDGPIGAIFTPEEMTKYLKLFNALWRTKRMEWILSRLWKRQVTSAKMLRKILELRPIQQQTHLLISEMVHFVHQMQYYILFEVLECSWAELMPQVQQAESLDDIIKAHNAFLLTVAKRTLLTKETKVWNVLLMS</sequence>
<name>A0A8K0JZN8_LADFU</name>
<keyword evidence="3" id="KW-0963">Cytoplasm</keyword>
<feature type="domain" description="Gamma tubulin complex component protein N-terminal" evidence="8">
    <location>
        <begin position="260"/>
        <end position="563"/>
    </location>
</feature>
<evidence type="ECO:0000313" key="10">
    <source>
        <dbReference type="Proteomes" id="UP000792457"/>
    </source>
</evidence>
<dbReference type="GO" id="GO:0000922">
    <property type="term" value="C:spindle pole"/>
    <property type="evidence" value="ECO:0007669"/>
    <property type="project" value="InterPro"/>
</dbReference>